<name>B9SHD3_RICCO</name>
<dbReference type="InParanoid" id="B9SHD3"/>
<gene>
    <name evidence="1" type="ORF">RCOM_0529490</name>
</gene>
<reference evidence="2" key="1">
    <citation type="journal article" date="2010" name="Nat. Biotechnol.">
        <title>Draft genome sequence of the oilseed species Ricinus communis.</title>
        <authorList>
            <person name="Chan A.P."/>
            <person name="Crabtree J."/>
            <person name="Zhao Q."/>
            <person name="Lorenzi H."/>
            <person name="Orvis J."/>
            <person name="Puiu D."/>
            <person name="Melake-Berhan A."/>
            <person name="Jones K.M."/>
            <person name="Redman J."/>
            <person name="Chen G."/>
            <person name="Cahoon E.B."/>
            <person name="Gedil M."/>
            <person name="Stanke M."/>
            <person name="Haas B.J."/>
            <person name="Wortman J.R."/>
            <person name="Fraser-Liggett C.M."/>
            <person name="Ravel J."/>
            <person name="Rabinowicz P.D."/>
        </authorList>
    </citation>
    <scope>NUCLEOTIDE SEQUENCE [LARGE SCALE GENOMIC DNA]</scope>
    <source>
        <strain evidence="2">cv. Hale</strain>
    </source>
</reference>
<sequence length="76" mass="8696">MLLFIRAASMISIANGYKHRQTVRNFGVRDQRDLIPHSKPPMLFKSHGWLVDKRLAYLSEAADSLAQNYPMGSYQS</sequence>
<dbReference type="AlphaFoldDB" id="B9SHD3"/>
<keyword evidence="2" id="KW-1185">Reference proteome</keyword>
<dbReference type="EMBL" id="EQ973961">
    <property type="protein sequence ID" value="EEF37040.1"/>
    <property type="molecule type" value="Genomic_DNA"/>
</dbReference>
<evidence type="ECO:0000313" key="2">
    <source>
        <dbReference type="Proteomes" id="UP000008311"/>
    </source>
</evidence>
<proteinExistence type="predicted"/>
<dbReference type="Proteomes" id="UP000008311">
    <property type="component" value="Unassembled WGS sequence"/>
</dbReference>
<accession>B9SHD3</accession>
<organism evidence="1 2">
    <name type="scientific">Ricinus communis</name>
    <name type="common">Castor bean</name>
    <dbReference type="NCBI Taxonomy" id="3988"/>
    <lineage>
        <taxon>Eukaryota</taxon>
        <taxon>Viridiplantae</taxon>
        <taxon>Streptophyta</taxon>
        <taxon>Embryophyta</taxon>
        <taxon>Tracheophyta</taxon>
        <taxon>Spermatophyta</taxon>
        <taxon>Magnoliopsida</taxon>
        <taxon>eudicotyledons</taxon>
        <taxon>Gunneridae</taxon>
        <taxon>Pentapetalae</taxon>
        <taxon>rosids</taxon>
        <taxon>fabids</taxon>
        <taxon>Malpighiales</taxon>
        <taxon>Euphorbiaceae</taxon>
        <taxon>Acalyphoideae</taxon>
        <taxon>Acalypheae</taxon>
        <taxon>Ricinus</taxon>
    </lineage>
</organism>
<evidence type="ECO:0000313" key="1">
    <source>
        <dbReference type="EMBL" id="EEF37040.1"/>
    </source>
</evidence>
<protein>
    <submittedName>
        <fullName evidence="1">Uncharacterized protein</fullName>
    </submittedName>
</protein>